<sequence length="285" mass="31651">MLPVGGASTPRKHSAVPNLMEKGLMILQCVACRDNLVPAWKLRQRQQSLSKSAQAIGCFYRKKVRDFSLKDTSFMAELQELRKVFLERPGCPQFSTKATSMSHYGASCEGDTTVEGPRAAQHAKSLTPCGFSTGRLLPFSKSACEFNHLRKRSESQTISPVASSPVLAQSHLRKQLPWYISVIHEKTFWRPSIFIPARGGLSGHRSCPLPSLRLATCIMTSTVHLPLTHHFHLRAYILKNSSNQLGRQSSSSELTCGDVTLCIFVTEAGPQFTCLEFPCLLWVSE</sequence>
<name>A0A7N5JCG3_AILME</name>
<protein>
    <submittedName>
        <fullName evidence="1">Uncharacterized protein</fullName>
    </submittedName>
</protein>
<reference evidence="1 2" key="1">
    <citation type="journal article" date="2010" name="Nature">
        <title>The sequence and de novo assembly of the giant panda genome.</title>
        <authorList>
            <person name="Li R."/>
            <person name="Fan W."/>
            <person name="Tian G."/>
            <person name="Zhu H."/>
            <person name="He L."/>
            <person name="Cai J."/>
            <person name="Huang Q."/>
            <person name="Cai Q."/>
            <person name="Li B."/>
            <person name="Bai Y."/>
            <person name="Zhang Z."/>
            <person name="Zhang Y."/>
            <person name="Wang W."/>
            <person name="Li J."/>
            <person name="Wei F."/>
            <person name="Li H."/>
            <person name="Jian M."/>
            <person name="Li J."/>
            <person name="Zhang Z."/>
            <person name="Nielsen R."/>
            <person name="Li D."/>
            <person name="Gu W."/>
            <person name="Yang Z."/>
            <person name="Xuan Z."/>
            <person name="Ryder O.A."/>
            <person name="Leung F.C."/>
            <person name="Zhou Y."/>
            <person name="Cao J."/>
            <person name="Sun X."/>
            <person name="Fu Y."/>
            <person name="Fang X."/>
            <person name="Guo X."/>
            <person name="Wang B."/>
            <person name="Hou R."/>
            <person name="Shen F."/>
            <person name="Mu B."/>
            <person name="Ni P."/>
            <person name="Lin R."/>
            <person name="Qian W."/>
            <person name="Wang G."/>
            <person name="Yu C."/>
            <person name="Nie W."/>
            <person name="Wang J."/>
            <person name="Wu Z."/>
            <person name="Liang H."/>
            <person name="Min J."/>
            <person name="Wu Q."/>
            <person name="Cheng S."/>
            <person name="Ruan J."/>
            <person name="Wang M."/>
            <person name="Shi Z."/>
            <person name="Wen M."/>
            <person name="Liu B."/>
            <person name="Ren X."/>
            <person name="Zheng H."/>
            <person name="Dong D."/>
            <person name="Cook K."/>
            <person name="Shan G."/>
            <person name="Zhang H."/>
            <person name="Kosiol C."/>
            <person name="Xie X."/>
            <person name="Lu Z."/>
            <person name="Zheng H."/>
            <person name="Li Y."/>
            <person name="Steiner C.C."/>
            <person name="Lam T.T."/>
            <person name="Lin S."/>
            <person name="Zhang Q."/>
            <person name="Li G."/>
            <person name="Tian J."/>
            <person name="Gong T."/>
            <person name="Liu H."/>
            <person name="Zhang D."/>
            <person name="Fang L."/>
            <person name="Ye C."/>
            <person name="Zhang J."/>
            <person name="Hu W."/>
            <person name="Xu A."/>
            <person name="Ren Y."/>
            <person name="Zhang G."/>
            <person name="Bruford M.W."/>
            <person name="Li Q."/>
            <person name="Ma L."/>
            <person name="Guo Y."/>
            <person name="An N."/>
            <person name="Hu Y."/>
            <person name="Zheng Y."/>
            <person name="Shi Y."/>
            <person name="Li Z."/>
            <person name="Liu Q."/>
            <person name="Chen Y."/>
            <person name="Zhao J."/>
            <person name="Qu N."/>
            <person name="Zhao S."/>
            <person name="Tian F."/>
            <person name="Wang X."/>
            <person name="Wang H."/>
            <person name="Xu L."/>
            <person name="Liu X."/>
            <person name="Vinar T."/>
            <person name="Wang Y."/>
            <person name="Lam T.W."/>
            <person name="Yiu S.M."/>
            <person name="Liu S."/>
            <person name="Zhang H."/>
            <person name="Li D."/>
            <person name="Huang Y."/>
            <person name="Wang X."/>
            <person name="Yang G."/>
            <person name="Jiang Z."/>
            <person name="Wang J."/>
            <person name="Qin N."/>
            <person name="Li L."/>
            <person name="Li J."/>
            <person name="Bolund L."/>
            <person name="Kristiansen K."/>
            <person name="Wong G.K."/>
            <person name="Olson M."/>
            <person name="Zhang X."/>
            <person name="Li S."/>
            <person name="Yang H."/>
            <person name="Wang J."/>
            <person name="Wang J."/>
        </authorList>
    </citation>
    <scope>NUCLEOTIDE SEQUENCE [LARGE SCALE GENOMIC DNA]</scope>
</reference>
<keyword evidence="2" id="KW-1185">Reference proteome</keyword>
<dbReference type="Ensembl" id="ENSAMET00000043041.1">
    <property type="protein sequence ID" value="ENSAMEP00000023304.1"/>
    <property type="gene ID" value="ENSAMEG00000028237.1"/>
</dbReference>
<dbReference type="GeneTree" id="ENSGT00990000205429"/>
<proteinExistence type="predicted"/>
<dbReference type="AlphaFoldDB" id="A0A7N5JCG3"/>
<dbReference type="InParanoid" id="A0A7N5JCG3"/>
<evidence type="ECO:0000313" key="2">
    <source>
        <dbReference type="Proteomes" id="UP000008912"/>
    </source>
</evidence>
<reference evidence="1" key="3">
    <citation type="submission" date="2025-09" db="UniProtKB">
        <authorList>
            <consortium name="Ensembl"/>
        </authorList>
    </citation>
    <scope>IDENTIFICATION</scope>
</reference>
<dbReference type="PANTHER" id="PTHR18853:SF9">
    <property type="entry name" value="COILED-COIL DOMAIN-CONTAINING PROTEIN 27"/>
    <property type="match status" value="1"/>
</dbReference>
<dbReference type="InterPro" id="IPR052642">
    <property type="entry name" value="CC-FHA_domain"/>
</dbReference>
<reference evidence="1" key="2">
    <citation type="submission" date="2025-08" db="UniProtKB">
        <authorList>
            <consortium name="Ensembl"/>
        </authorList>
    </citation>
    <scope>IDENTIFICATION</scope>
</reference>
<dbReference type="PANTHER" id="PTHR18853">
    <property type="entry name" value="FORKHEAD-ASSOCIATED DOMAIN-CONTAINING PROTEIN 1-RELATED"/>
    <property type="match status" value="1"/>
</dbReference>
<accession>A0A7N5JCG3</accession>
<evidence type="ECO:0000313" key="1">
    <source>
        <dbReference type="Ensembl" id="ENSAMEP00000023304.1"/>
    </source>
</evidence>
<organism evidence="1 2">
    <name type="scientific">Ailuropoda melanoleuca</name>
    <name type="common">Giant panda</name>
    <dbReference type="NCBI Taxonomy" id="9646"/>
    <lineage>
        <taxon>Eukaryota</taxon>
        <taxon>Metazoa</taxon>
        <taxon>Chordata</taxon>
        <taxon>Craniata</taxon>
        <taxon>Vertebrata</taxon>
        <taxon>Euteleostomi</taxon>
        <taxon>Mammalia</taxon>
        <taxon>Eutheria</taxon>
        <taxon>Laurasiatheria</taxon>
        <taxon>Carnivora</taxon>
        <taxon>Caniformia</taxon>
        <taxon>Ursidae</taxon>
        <taxon>Ailuropoda</taxon>
    </lineage>
</organism>
<dbReference type="Proteomes" id="UP000008912">
    <property type="component" value="Unassembled WGS sequence"/>
</dbReference>